<dbReference type="InterPro" id="IPR050834">
    <property type="entry name" value="Glycosyltransf_2"/>
</dbReference>
<dbReference type="EMBL" id="FNHP01000004">
    <property type="protein sequence ID" value="SDM30767.1"/>
    <property type="molecule type" value="Genomic_DNA"/>
</dbReference>
<dbReference type="Proteomes" id="UP000198552">
    <property type="component" value="Unassembled WGS sequence"/>
</dbReference>
<evidence type="ECO:0000313" key="3">
    <source>
        <dbReference type="Proteomes" id="UP000198552"/>
    </source>
</evidence>
<proteinExistence type="predicted"/>
<dbReference type="PANTHER" id="PTHR43685:SF2">
    <property type="entry name" value="GLYCOSYLTRANSFERASE 2-LIKE DOMAIN-CONTAINING PROTEIN"/>
    <property type="match status" value="1"/>
</dbReference>
<dbReference type="InterPro" id="IPR001173">
    <property type="entry name" value="Glyco_trans_2-like"/>
</dbReference>
<sequence>MTDTIDVLLATYNGARHLDAQLQSLLEQTHQDFRVLVSDDGSSDGTQALLQGWRAHFGGRLVLLDNPAPGRGVARNFEFLLQASLQDGIAGCMAFCDQDDVWLPDKLAVLLQALRRLQADVGEHQPCLVHCDLAVVDGQLAPLHPSFARHQRYDPAHCSDTTLLSINQVTGCAMLVSRTLACQALPLPPEAVMHDWWCALLAAGGARRFVDHPLVLYRQHGANQLGAKGRGLGSRVLRLLRDGPAVVRRVRALGQATTAQALALQARLRREGRPTGWVQDYLDWRARRLWWRLAGGRRHYPGPVLDRVSRLLLW</sequence>
<reference evidence="3" key="1">
    <citation type="submission" date="2016-10" db="EMBL/GenBank/DDBJ databases">
        <authorList>
            <person name="Varghese N."/>
            <person name="Submissions S."/>
        </authorList>
    </citation>
    <scope>NUCLEOTIDE SEQUENCE [LARGE SCALE GENOMIC DNA]</scope>
    <source>
        <strain evidence="3">EPL6</strain>
    </source>
</reference>
<dbReference type="GO" id="GO:0016740">
    <property type="term" value="F:transferase activity"/>
    <property type="evidence" value="ECO:0007669"/>
    <property type="project" value="UniProtKB-KW"/>
</dbReference>
<gene>
    <name evidence="2" type="ORF">SAMN05428957_104121</name>
</gene>
<protein>
    <submittedName>
        <fullName evidence="2">Glycosyl transferase family 2</fullName>
    </submittedName>
</protein>
<evidence type="ECO:0000313" key="2">
    <source>
        <dbReference type="EMBL" id="SDM30767.1"/>
    </source>
</evidence>
<dbReference type="AlphaFoldDB" id="A0A1G9S623"/>
<organism evidence="2 3">
    <name type="scientific">Oryzisolibacter propanilivorax</name>
    <dbReference type="NCBI Taxonomy" id="1527607"/>
    <lineage>
        <taxon>Bacteria</taxon>
        <taxon>Pseudomonadati</taxon>
        <taxon>Pseudomonadota</taxon>
        <taxon>Betaproteobacteria</taxon>
        <taxon>Burkholderiales</taxon>
        <taxon>Comamonadaceae</taxon>
        <taxon>Oryzisolibacter</taxon>
    </lineage>
</organism>
<dbReference type="RefSeq" id="WP_245703919.1">
    <property type="nucleotide sequence ID" value="NZ_FNHP01000004.1"/>
</dbReference>
<keyword evidence="2" id="KW-0808">Transferase</keyword>
<accession>A0A1G9S623</accession>
<dbReference type="STRING" id="1527607.SAMN05428957_104121"/>
<dbReference type="SUPFAM" id="SSF53448">
    <property type="entry name" value="Nucleotide-diphospho-sugar transferases"/>
    <property type="match status" value="1"/>
</dbReference>
<dbReference type="Pfam" id="PF00535">
    <property type="entry name" value="Glycos_transf_2"/>
    <property type="match status" value="1"/>
</dbReference>
<dbReference type="CDD" id="cd04196">
    <property type="entry name" value="GT_2_like_d"/>
    <property type="match status" value="1"/>
</dbReference>
<dbReference type="Gene3D" id="3.90.550.10">
    <property type="entry name" value="Spore Coat Polysaccharide Biosynthesis Protein SpsA, Chain A"/>
    <property type="match status" value="1"/>
</dbReference>
<keyword evidence="3" id="KW-1185">Reference proteome</keyword>
<name>A0A1G9S623_9BURK</name>
<feature type="domain" description="Glycosyltransferase 2-like" evidence="1">
    <location>
        <begin position="7"/>
        <end position="121"/>
    </location>
</feature>
<evidence type="ECO:0000259" key="1">
    <source>
        <dbReference type="Pfam" id="PF00535"/>
    </source>
</evidence>
<dbReference type="PANTHER" id="PTHR43685">
    <property type="entry name" value="GLYCOSYLTRANSFERASE"/>
    <property type="match status" value="1"/>
</dbReference>
<dbReference type="InterPro" id="IPR029044">
    <property type="entry name" value="Nucleotide-diphossugar_trans"/>
</dbReference>